<feature type="domain" description="HD-GYP" evidence="2">
    <location>
        <begin position="149"/>
        <end position="346"/>
    </location>
</feature>
<protein>
    <submittedName>
        <fullName evidence="3">Cyclic di-GMP phosphodiesterase response regulator RpfG</fullName>
        <ecNumber evidence="3">3.1.4.52</ecNumber>
    </submittedName>
</protein>
<dbReference type="EC" id="3.1.4.52" evidence="3"/>
<dbReference type="Gene3D" id="1.10.3210.10">
    <property type="entry name" value="Hypothetical protein af1432"/>
    <property type="match status" value="1"/>
</dbReference>
<comment type="caution">
    <text evidence="3">The sequence shown here is derived from an EMBL/GenBank/DDBJ whole genome shotgun (WGS) entry which is preliminary data.</text>
</comment>
<reference evidence="3 4" key="1">
    <citation type="submission" date="2019-02" db="EMBL/GenBank/DDBJ databases">
        <title>Deep-cultivation of Planctomycetes and their phenomic and genomic characterization uncovers novel biology.</title>
        <authorList>
            <person name="Wiegand S."/>
            <person name="Jogler M."/>
            <person name="Boedeker C."/>
            <person name="Pinto D."/>
            <person name="Vollmers J."/>
            <person name="Rivas-Marin E."/>
            <person name="Kohn T."/>
            <person name="Peeters S.H."/>
            <person name="Heuer A."/>
            <person name="Rast P."/>
            <person name="Oberbeckmann S."/>
            <person name="Bunk B."/>
            <person name="Jeske O."/>
            <person name="Meyerdierks A."/>
            <person name="Storesund J.E."/>
            <person name="Kallscheuer N."/>
            <person name="Luecker S."/>
            <person name="Lage O.M."/>
            <person name="Pohl T."/>
            <person name="Merkel B.J."/>
            <person name="Hornburger P."/>
            <person name="Mueller R.-W."/>
            <person name="Bruemmer F."/>
            <person name="Labrenz M."/>
            <person name="Spormann A.M."/>
            <person name="Op Den Camp H."/>
            <person name="Overmann J."/>
            <person name="Amann R."/>
            <person name="Jetten M.S.M."/>
            <person name="Mascher T."/>
            <person name="Medema M.H."/>
            <person name="Devos D.P."/>
            <person name="Kaster A.-K."/>
            <person name="Ovreas L."/>
            <person name="Rohde M."/>
            <person name="Galperin M.Y."/>
            <person name="Jogler C."/>
        </authorList>
    </citation>
    <scope>NUCLEOTIDE SEQUENCE [LARGE SCALE GENOMIC DNA]</scope>
    <source>
        <strain evidence="3 4">Poly59</strain>
    </source>
</reference>
<evidence type="ECO:0000259" key="2">
    <source>
        <dbReference type="PROSITE" id="PS51832"/>
    </source>
</evidence>
<dbReference type="Pfam" id="PF13487">
    <property type="entry name" value="HD_5"/>
    <property type="match status" value="1"/>
</dbReference>
<dbReference type="GO" id="GO:0071111">
    <property type="term" value="F:cyclic-guanylate-specific phosphodiesterase activity"/>
    <property type="evidence" value="ECO:0007669"/>
    <property type="project" value="UniProtKB-EC"/>
</dbReference>
<dbReference type="InterPro" id="IPR003607">
    <property type="entry name" value="HD/PDEase_dom"/>
</dbReference>
<dbReference type="PROSITE" id="PS51832">
    <property type="entry name" value="HD_GYP"/>
    <property type="match status" value="1"/>
</dbReference>
<dbReference type="InterPro" id="IPR037522">
    <property type="entry name" value="HD_GYP_dom"/>
</dbReference>
<dbReference type="OrthoDB" id="9804747at2"/>
<dbReference type="PANTHER" id="PTHR43155">
    <property type="entry name" value="CYCLIC DI-GMP PHOSPHODIESTERASE PA4108-RELATED"/>
    <property type="match status" value="1"/>
</dbReference>
<dbReference type="RefSeq" id="WP_146534692.1">
    <property type="nucleotide sequence ID" value="NZ_SJPX01000003.1"/>
</dbReference>
<feature type="compositionally biased region" description="Basic and acidic residues" evidence="1">
    <location>
        <begin position="66"/>
        <end position="89"/>
    </location>
</feature>
<feature type="region of interest" description="Disordered" evidence="1">
    <location>
        <begin position="62"/>
        <end position="89"/>
    </location>
</feature>
<dbReference type="PANTHER" id="PTHR43155:SF2">
    <property type="entry name" value="CYCLIC DI-GMP PHOSPHODIESTERASE PA4108"/>
    <property type="match status" value="1"/>
</dbReference>
<keyword evidence="4" id="KW-1185">Reference proteome</keyword>
<evidence type="ECO:0000256" key="1">
    <source>
        <dbReference type="SAM" id="MobiDB-lite"/>
    </source>
</evidence>
<name>A0A5C6ESK7_9BACT</name>
<accession>A0A5C6ESK7</accession>
<keyword evidence="3" id="KW-0378">Hydrolase</keyword>
<evidence type="ECO:0000313" key="3">
    <source>
        <dbReference type="EMBL" id="TWU51310.1"/>
    </source>
</evidence>
<organism evidence="3 4">
    <name type="scientific">Rubripirellula reticaptiva</name>
    <dbReference type="NCBI Taxonomy" id="2528013"/>
    <lineage>
        <taxon>Bacteria</taxon>
        <taxon>Pseudomonadati</taxon>
        <taxon>Planctomycetota</taxon>
        <taxon>Planctomycetia</taxon>
        <taxon>Pirellulales</taxon>
        <taxon>Pirellulaceae</taxon>
        <taxon>Rubripirellula</taxon>
    </lineage>
</organism>
<dbReference type="AlphaFoldDB" id="A0A5C6ESK7"/>
<dbReference type="Proteomes" id="UP000317977">
    <property type="component" value="Unassembled WGS sequence"/>
</dbReference>
<dbReference type="CDD" id="cd00077">
    <property type="entry name" value="HDc"/>
    <property type="match status" value="1"/>
</dbReference>
<proteinExistence type="predicted"/>
<dbReference type="SUPFAM" id="SSF109604">
    <property type="entry name" value="HD-domain/PDEase-like"/>
    <property type="match status" value="1"/>
</dbReference>
<dbReference type="EMBL" id="SJPX01000003">
    <property type="protein sequence ID" value="TWU51310.1"/>
    <property type="molecule type" value="Genomic_DNA"/>
</dbReference>
<gene>
    <name evidence="3" type="primary">rpfG_4</name>
    <name evidence="3" type="ORF">Poly59_29020</name>
</gene>
<sequence length="416" mass="45573">MGHGNLSLSIDQISVGATCSQPIVSDAGVLLVAANTRITQQVITGLRERQIESISVDPRDLGVLSREAKPAQTPKHDRTKPDGHWDPLRPVKDQLVDRHGERLSAQRSAQLDLNVSTAKKAMDKFETLLLTEPIRSVADFAELFESYIDLMVDDLDQTVGAMALKMAVDEASERSLKIAVLGMSVACELGLCGTQVLEVGMVGLLHDAGLRVMDPELLKPLELLTEQQRWEYQKHPLVSGKFVAGVTGVPPNVKMAIEQVHEQFNGSGFPRGVKAQRIHLYARILNVVDAYLQLISANSLRSGILQHDALGLLLYQASRGLFDPQVIRAFLNVESLFPLGSHVELSTGQLAKVIRRPKVGFALPVVETSEGERVDLESSKTQVVRPMSVGNEEPTRLTQEMMESCDWNPASASILV</sequence>
<evidence type="ECO:0000313" key="4">
    <source>
        <dbReference type="Proteomes" id="UP000317977"/>
    </source>
</evidence>